<protein>
    <recommendedName>
        <fullName evidence="3">Lipoprotein</fullName>
    </recommendedName>
</protein>
<proteinExistence type="predicted"/>
<dbReference type="Proteomes" id="UP001500171">
    <property type="component" value="Unassembled WGS sequence"/>
</dbReference>
<evidence type="ECO:0000313" key="1">
    <source>
        <dbReference type="EMBL" id="GAA5114482.1"/>
    </source>
</evidence>
<dbReference type="RefSeq" id="WP_345492602.1">
    <property type="nucleotide sequence ID" value="NZ_BAABHY010000012.1"/>
</dbReference>
<evidence type="ECO:0008006" key="3">
    <source>
        <dbReference type="Google" id="ProtNLM"/>
    </source>
</evidence>
<evidence type="ECO:0000313" key="2">
    <source>
        <dbReference type="Proteomes" id="UP001500171"/>
    </source>
</evidence>
<organism evidence="1 2">
    <name type="scientific">Orbus sasakiae</name>
    <dbReference type="NCBI Taxonomy" id="1078475"/>
    <lineage>
        <taxon>Bacteria</taxon>
        <taxon>Pseudomonadati</taxon>
        <taxon>Pseudomonadota</taxon>
        <taxon>Gammaproteobacteria</taxon>
        <taxon>Orbales</taxon>
        <taxon>Orbaceae</taxon>
        <taxon>Orbus</taxon>
    </lineage>
</organism>
<accession>A0ABP9NJ02</accession>
<reference evidence="2" key="1">
    <citation type="journal article" date="2019" name="Int. J. Syst. Evol. Microbiol.">
        <title>The Global Catalogue of Microorganisms (GCM) 10K type strain sequencing project: providing services to taxonomists for standard genome sequencing and annotation.</title>
        <authorList>
            <consortium name="The Broad Institute Genomics Platform"/>
            <consortium name="The Broad Institute Genome Sequencing Center for Infectious Disease"/>
            <person name="Wu L."/>
            <person name="Ma J."/>
        </authorList>
    </citation>
    <scope>NUCLEOTIDE SEQUENCE [LARGE SCALE GENOMIC DNA]</scope>
    <source>
        <strain evidence="2">JCM 18050</strain>
    </source>
</reference>
<sequence>MNFFKKFNFIFIALFFSLGCTSENHNTNNSTLDFNSYPVSFEMKKDANFAGHYYLSVYGCGGGAICGDIKNLNTGEIIGFPNAYLIEDDNGDNGFSVTYHLNSSLIAISGILADPDESELYDGFCVRYYNFKGDNFIPVKK</sequence>
<keyword evidence="2" id="KW-1185">Reference proteome</keyword>
<name>A0ABP9NJ02_9GAMM</name>
<comment type="caution">
    <text evidence="1">The sequence shown here is derived from an EMBL/GenBank/DDBJ whole genome shotgun (WGS) entry which is preliminary data.</text>
</comment>
<dbReference type="EMBL" id="BAABHY010000012">
    <property type="protein sequence ID" value="GAA5114482.1"/>
    <property type="molecule type" value="Genomic_DNA"/>
</dbReference>
<gene>
    <name evidence="1" type="ORF">GCM10023211_24040</name>
</gene>
<dbReference type="PROSITE" id="PS51257">
    <property type="entry name" value="PROKAR_LIPOPROTEIN"/>
    <property type="match status" value="1"/>
</dbReference>